<keyword evidence="2" id="KW-0805">Transcription regulation</keyword>
<dbReference type="GeneID" id="81621140"/>
<dbReference type="Gene3D" id="4.10.240.10">
    <property type="entry name" value="Zn(2)-C6 fungal-type DNA-binding domain"/>
    <property type="match status" value="1"/>
</dbReference>
<keyword evidence="5" id="KW-0539">Nucleus</keyword>
<keyword evidence="3" id="KW-0238">DNA-binding</keyword>
<dbReference type="GO" id="GO:0008270">
    <property type="term" value="F:zinc ion binding"/>
    <property type="evidence" value="ECO:0007669"/>
    <property type="project" value="InterPro"/>
</dbReference>
<gene>
    <name evidence="8" type="ORF">N7539_001288</name>
</gene>
<evidence type="ECO:0000259" key="7">
    <source>
        <dbReference type="SMART" id="SM00906"/>
    </source>
</evidence>
<evidence type="ECO:0000313" key="8">
    <source>
        <dbReference type="EMBL" id="KAJ5492542.1"/>
    </source>
</evidence>
<reference evidence="8" key="2">
    <citation type="journal article" date="2023" name="IMA Fungus">
        <title>Comparative genomic study of the Penicillium genus elucidates a diverse pangenome and 15 lateral gene transfer events.</title>
        <authorList>
            <person name="Petersen C."/>
            <person name="Sorensen T."/>
            <person name="Nielsen M.R."/>
            <person name="Sondergaard T.E."/>
            <person name="Sorensen J.L."/>
            <person name="Fitzpatrick D.A."/>
            <person name="Frisvad J.C."/>
            <person name="Nielsen K.L."/>
        </authorList>
    </citation>
    <scope>NUCLEOTIDE SEQUENCE</scope>
    <source>
        <strain evidence="8">IBT 30728</strain>
    </source>
</reference>
<dbReference type="Proteomes" id="UP001148312">
    <property type="component" value="Unassembled WGS sequence"/>
</dbReference>
<proteinExistence type="predicted"/>
<accession>A0A9W9XGG4</accession>
<dbReference type="InterPro" id="IPR036864">
    <property type="entry name" value="Zn2-C6_fun-type_DNA-bd_sf"/>
</dbReference>
<dbReference type="InterPro" id="IPR050613">
    <property type="entry name" value="Sec_Metabolite_Reg"/>
</dbReference>
<dbReference type="GO" id="GO:0000981">
    <property type="term" value="F:DNA-binding transcription factor activity, RNA polymerase II-specific"/>
    <property type="evidence" value="ECO:0007669"/>
    <property type="project" value="InterPro"/>
</dbReference>
<reference evidence="8" key="1">
    <citation type="submission" date="2022-12" db="EMBL/GenBank/DDBJ databases">
        <authorList>
            <person name="Petersen C."/>
        </authorList>
    </citation>
    <scope>NUCLEOTIDE SEQUENCE</scope>
    <source>
        <strain evidence="8">IBT 30728</strain>
    </source>
</reference>
<evidence type="ECO:0000313" key="9">
    <source>
        <dbReference type="Proteomes" id="UP001148312"/>
    </source>
</evidence>
<dbReference type="InterPro" id="IPR007219">
    <property type="entry name" value="XnlR_reg_dom"/>
</dbReference>
<organism evidence="8 9">
    <name type="scientific">Penicillium diatomitis</name>
    <dbReference type="NCBI Taxonomy" id="2819901"/>
    <lineage>
        <taxon>Eukaryota</taxon>
        <taxon>Fungi</taxon>
        <taxon>Dikarya</taxon>
        <taxon>Ascomycota</taxon>
        <taxon>Pezizomycotina</taxon>
        <taxon>Eurotiomycetes</taxon>
        <taxon>Eurotiomycetidae</taxon>
        <taxon>Eurotiales</taxon>
        <taxon>Aspergillaceae</taxon>
        <taxon>Penicillium</taxon>
    </lineage>
</organism>
<name>A0A9W9XGG4_9EURO</name>
<protein>
    <recommendedName>
        <fullName evidence="7">Xylanolytic transcriptional activator regulatory domain-containing protein</fullName>
    </recommendedName>
</protein>
<dbReference type="SMART" id="SM00906">
    <property type="entry name" value="Fungal_trans"/>
    <property type="match status" value="1"/>
</dbReference>
<feature type="domain" description="Xylanolytic transcriptional activator regulatory" evidence="7">
    <location>
        <begin position="338"/>
        <end position="412"/>
    </location>
</feature>
<dbReference type="GO" id="GO:0003677">
    <property type="term" value="F:DNA binding"/>
    <property type="evidence" value="ECO:0007669"/>
    <property type="project" value="UniProtKB-KW"/>
</dbReference>
<evidence type="ECO:0000256" key="1">
    <source>
        <dbReference type="ARBA" id="ARBA00004123"/>
    </source>
</evidence>
<feature type="region of interest" description="Disordered" evidence="6">
    <location>
        <begin position="1"/>
        <end position="26"/>
    </location>
</feature>
<dbReference type="PANTHER" id="PTHR31001">
    <property type="entry name" value="UNCHARACTERIZED TRANSCRIPTIONAL REGULATORY PROTEIN"/>
    <property type="match status" value="1"/>
</dbReference>
<evidence type="ECO:0000256" key="3">
    <source>
        <dbReference type="ARBA" id="ARBA00023125"/>
    </source>
</evidence>
<evidence type="ECO:0000256" key="2">
    <source>
        <dbReference type="ARBA" id="ARBA00023015"/>
    </source>
</evidence>
<comment type="subcellular location">
    <subcellularLocation>
        <location evidence="1">Nucleus</location>
    </subcellularLocation>
</comment>
<comment type="caution">
    <text evidence="8">The sequence shown here is derived from an EMBL/GenBank/DDBJ whole genome shotgun (WGS) entry which is preliminary data.</text>
</comment>
<dbReference type="RefSeq" id="XP_056792922.1">
    <property type="nucleotide sequence ID" value="XM_056930891.1"/>
</dbReference>
<dbReference type="AlphaFoldDB" id="A0A9W9XGG4"/>
<keyword evidence="9" id="KW-1185">Reference proteome</keyword>
<evidence type="ECO:0000256" key="6">
    <source>
        <dbReference type="SAM" id="MobiDB-lite"/>
    </source>
</evidence>
<sequence>MADLPMSARDPQSADRSSAAMKKRTRGLETQTFAGCTTLQYTEDLLLIMGRLRCDRIFPCTNCQRRGEAEKCAYVGPGPQSKARHERSSPKVIQDRLQHLENLVMSLAQKNSGDSRVNAMDADESLLTPDQFETNDSPPDSGTLLVKNEEISYIDSSDWRAILQEIHGVREHFLDHEVSDEEDSEEALGAGPSPALLLGMARPMTKEEVLADIPSRPVADRLVSKFLKSAEPALVALHVPTFQREYEEFWHDPYSKPFTWIALLFDVLALSISWIYRGEQALPSDLVNSAARWDLYRTRAAQCLVKANYLVPGRYKCEALLLYTICEFYRSRDAQIGVSYLLSMTIRLAMRMGYHRDSKHFPNLPVWEGEMRRRVWACLCQIDTLVSFQMGCPRTIRPCQFDTELPSNLHDTEFDQATTQLPESRSDDGEFTWCTYVRAKARLMAAFGEIVDLAFSRDTASYDDEILAIDRRLENAHKALPTILCMHPINQSITVPTAIIFRRYSLEMLYQQARQVLHRRYMGQLQSKFAYSRSVCLAAAKQTLRCNVEIWTESKPGGLLCSNEYFANAFQTSDFVLSAMILCLELSQSSSEDSSKCRLEEQERMEILTLLETTHQIFEEGRRKSVDTHRAFVALSIMLGKVHPQQKDRWMQNVQRPTPPSEDQMVREMEFATISPDVQSATNLGSTAVLQAMFSTYSDGVGSTSSLDVIGDMLGTPTQLDWGLYDTHVSGYATARQDSSWFEAGEESLPLTMDLMAYPDNS</sequence>
<dbReference type="PANTHER" id="PTHR31001:SF86">
    <property type="entry name" value="ZN(II)2CYS6 TRANSCRIPTION FACTOR (EUROFUNG)"/>
    <property type="match status" value="1"/>
</dbReference>
<keyword evidence="4" id="KW-0804">Transcription</keyword>
<dbReference type="EMBL" id="JAPWDQ010000002">
    <property type="protein sequence ID" value="KAJ5492542.1"/>
    <property type="molecule type" value="Genomic_DNA"/>
</dbReference>
<dbReference type="GO" id="GO:0006351">
    <property type="term" value="P:DNA-templated transcription"/>
    <property type="evidence" value="ECO:0007669"/>
    <property type="project" value="InterPro"/>
</dbReference>
<dbReference type="Pfam" id="PF04082">
    <property type="entry name" value="Fungal_trans"/>
    <property type="match status" value="1"/>
</dbReference>
<dbReference type="CDD" id="cd12148">
    <property type="entry name" value="fungal_TF_MHR"/>
    <property type="match status" value="1"/>
</dbReference>
<dbReference type="GO" id="GO:0005634">
    <property type="term" value="C:nucleus"/>
    <property type="evidence" value="ECO:0007669"/>
    <property type="project" value="UniProtKB-SubCell"/>
</dbReference>
<evidence type="ECO:0000256" key="5">
    <source>
        <dbReference type="ARBA" id="ARBA00023242"/>
    </source>
</evidence>
<evidence type="ECO:0000256" key="4">
    <source>
        <dbReference type="ARBA" id="ARBA00023163"/>
    </source>
</evidence>